<sequence>MVSEASSIPLIPHIHLLALQTSASEALKEALNHYNFTDQISYTIHNTALSQLSHDITFDLIVSPANSYGILDGGFDDAISRAWSPKNNYIALTRHVQAELYQACLGFLPPGNCHIIRMADEWKGALRYEKDGWGAKYLALCPTMRVPSDCRWDREVVYECIWALLNAIKKHNDSLPKVSAEAHTSSDSATGGIGDAASPIKSILMTPLGTATGKASDERWAKQCVLAMKHYLEAVGESEKWQKLNWPEAGRLSLEVKRTHGL</sequence>
<dbReference type="InterPro" id="IPR043472">
    <property type="entry name" value="Macro_dom-like"/>
</dbReference>
<dbReference type="SUPFAM" id="SSF52949">
    <property type="entry name" value="Macro domain-like"/>
    <property type="match status" value="1"/>
</dbReference>
<proteinExistence type="predicted"/>
<keyword evidence="2" id="KW-1185">Reference proteome</keyword>
<reference evidence="1 2" key="1">
    <citation type="submission" date="2023-08" db="EMBL/GenBank/DDBJ databases">
        <title>Black Yeasts Isolated from many extreme environments.</title>
        <authorList>
            <person name="Coleine C."/>
            <person name="Stajich J.E."/>
            <person name="Selbmann L."/>
        </authorList>
    </citation>
    <scope>NUCLEOTIDE SEQUENCE [LARGE SCALE GENOMIC DNA]</scope>
    <source>
        <strain evidence="1 2">CCFEE 5910</strain>
    </source>
</reference>
<protein>
    <recommendedName>
        <fullName evidence="3">Macro domain-like protein</fullName>
    </recommendedName>
</protein>
<dbReference type="EMBL" id="JAVRRJ010000001">
    <property type="protein sequence ID" value="KAK5091349.1"/>
    <property type="molecule type" value="Genomic_DNA"/>
</dbReference>
<dbReference type="Proteomes" id="UP001309876">
    <property type="component" value="Unassembled WGS sequence"/>
</dbReference>
<evidence type="ECO:0000313" key="1">
    <source>
        <dbReference type="EMBL" id="KAK5091349.1"/>
    </source>
</evidence>
<dbReference type="Gene3D" id="3.40.220.10">
    <property type="entry name" value="Leucine Aminopeptidase, subunit E, domain 1"/>
    <property type="match status" value="1"/>
</dbReference>
<evidence type="ECO:0008006" key="3">
    <source>
        <dbReference type="Google" id="ProtNLM"/>
    </source>
</evidence>
<comment type="caution">
    <text evidence="1">The sequence shown here is derived from an EMBL/GenBank/DDBJ whole genome shotgun (WGS) entry which is preliminary data.</text>
</comment>
<gene>
    <name evidence="1" type="ORF">LTR05_001532</name>
</gene>
<name>A0AAN7TEK6_9EURO</name>
<accession>A0AAN7TEK6</accession>
<evidence type="ECO:0000313" key="2">
    <source>
        <dbReference type="Proteomes" id="UP001309876"/>
    </source>
</evidence>
<organism evidence="1 2">
    <name type="scientific">Lithohypha guttulata</name>
    <dbReference type="NCBI Taxonomy" id="1690604"/>
    <lineage>
        <taxon>Eukaryota</taxon>
        <taxon>Fungi</taxon>
        <taxon>Dikarya</taxon>
        <taxon>Ascomycota</taxon>
        <taxon>Pezizomycotina</taxon>
        <taxon>Eurotiomycetes</taxon>
        <taxon>Chaetothyriomycetidae</taxon>
        <taxon>Chaetothyriales</taxon>
        <taxon>Trichomeriaceae</taxon>
        <taxon>Lithohypha</taxon>
    </lineage>
</organism>
<dbReference type="AlphaFoldDB" id="A0AAN7TEK6"/>